<dbReference type="AlphaFoldDB" id="A0A1J5P1A9"/>
<sequence>MGTYGLEPVDPEVARFLHLENQSAAVVSEVLENSPAQKAGLKGRDIIVAVNGKTLPRFRPDRVVTAYIEREIDRSRPGDPFSMTVLRDGKRLEIKATLADAPPLEREAPRRYFERLGFTARAFVFSDAVVRRAKFADATGVIAHFVKPDGPAAAAGRQFGDWIKEIDGVEVKTYTQAVDRLAAIESDPTRSEYVLLVSRNGDTSIIRVKLK</sequence>
<dbReference type="GO" id="GO:0004222">
    <property type="term" value="F:metalloendopeptidase activity"/>
    <property type="evidence" value="ECO:0007669"/>
    <property type="project" value="InterPro"/>
</dbReference>
<organism evidence="3">
    <name type="scientific">mine drainage metagenome</name>
    <dbReference type="NCBI Taxonomy" id="410659"/>
    <lineage>
        <taxon>unclassified sequences</taxon>
        <taxon>metagenomes</taxon>
        <taxon>ecological metagenomes</taxon>
    </lineage>
</organism>
<dbReference type="InterPro" id="IPR004387">
    <property type="entry name" value="Pept_M50_Zn"/>
</dbReference>
<proteinExistence type="predicted"/>
<comment type="caution">
    <text evidence="3">The sequence shown here is derived from an EMBL/GenBank/DDBJ whole genome shotgun (WGS) entry which is preliminary data.</text>
</comment>
<dbReference type="GO" id="GO:0006508">
    <property type="term" value="P:proteolysis"/>
    <property type="evidence" value="ECO:0007669"/>
    <property type="project" value="UniProtKB-KW"/>
</dbReference>
<evidence type="ECO:0000313" key="3">
    <source>
        <dbReference type="EMBL" id="OIQ64850.1"/>
    </source>
</evidence>
<evidence type="ECO:0000256" key="1">
    <source>
        <dbReference type="ARBA" id="ARBA00001947"/>
    </source>
</evidence>
<accession>A0A1J5P1A9</accession>
<dbReference type="EC" id="3.4.21.107" evidence="3"/>
<dbReference type="PANTHER" id="PTHR42837:SF2">
    <property type="entry name" value="MEMBRANE METALLOPROTEASE ARASP2, CHLOROPLASTIC-RELATED"/>
    <property type="match status" value="1"/>
</dbReference>
<name>A0A1J5P1A9_9ZZZZ</name>
<keyword evidence="3" id="KW-0378">Hydrolase</keyword>
<dbReference type="EMBL" id="MLJW01007791">
    <property type="protein sequence ID" value="OIQ64850.1"/>
    <property type="molecule type" value="Genomic_DNA"/>
</dbReference>
<dbReference type="SMART" id="SM00228">
    <property type="entry name" value="PDZ"/>
    <property type="match status" value="2"/>
</dbReference>
<dbReference type="InterPro" id="IPR036034">
    <property type="entry name" value="PDZ_sf"/>
</dbReference>
<gene>
    <name evidence="3" type="primary">mucD_17</name>
    <name evidence="3" type="ORF">GALL_535970</name>
</gene>
<dbReference type="SUPFAM" id="SSF50156">
    <property type="entry name" value="PDZ domain-like"/>
    <property type="match status" value="2"/>
</dbReference>
<protein>
    <submittedName>
        <fullName evidence="3">Putative periplasmic serine endoprotease DegP-like</fullName>
        <ecNumber evidence="3">3.4.21.107</ecNumber>
    </submittedName>
</protein>
<dbReference type="Pfam" id="PF13180">
    <property type="entry name" value="PDZ_2"/>
    <property type="match status" value="1"/>
</dbReference>
<dbReference type="GO" id="GO:0016020">
    <property type="term" value="C:membrane"/>
    <property type="evidence" value="ECO:0007669"/>
    <property type="project" value="InterPro"/>
</dbReference>
<dbReference type="PANTHER" id="PTHR42837">
    <property type="entry name" value="REGULATOR OF SIGMA-E PROTEASE RSEP"/>
    <property type="match status" value="1"/>
</dbReference>
<dbReference type="PROSITE" id="PS50106">
    <property type="entry name" value="PDZ"/>
    <property type="match status" value="1"/>
</dbReference>
<dbReference type="InterPro" id="IPR001478">
    <property type="entry name" value="PDZ"/>
</dbReference>
<feature type="domain" description="PDZ" evidence="2">
    <location>
        <begin position="1"/>
        <end position="55"/>
    </location>
</feature>
<evidence type="ECO:0000259" key="2">
    <source>
        <dbReference type="PROSITE" id="PS50106"/>
    </source>
</evidence>
<comment type="cofactor">
    <cofactor evidence="1">
        <name>Zn(2+)</name>
        <dbReference type="ChEBI" id="CHEBI:29105"/>
    </cofactor>
</comment>
<keyword evidence="3" id="KW-0645">Protease</keyword>
<reference evidence="3" key="1">
    <citation type="submission" date="2016-10" db="EMBL/GenBank/DDBJ databases">
        <title>Sequence of Gallionella enrichment culture.</title>
        <authorList>
            <person name="Poehlein A."/>
            <person name="Muehling M."/>
            <person name="Daniel R."/>
        </authorList>
    </citation>
    <scope>NUCLEOTIDE SEQUENCE</scope>
</reference>
<dbReference type="Gene3D" id="2.30.42.10">
    <property type="match status" value="2"/>
</dbReference>